<dbReference type="Proteomes" id="UP000516260">
    <property type="component" value="Chromosome 18"/>
</dbReference>
<keyword evidence="3" id="KW-1185">Reference proteome</keyword>
<evidence type="ECO:0000313" key="2">
    <source>
        <dbReference type="EMBL" id="TNM95344.1"/>
    </source>
</evidence>
<feature type="region of interest" description="Disordered" evidence="1">
    <location>
        <begin position="246"/>
        <end position="283"/>
    </location>
</feature>
<feature type="compositionally biased region" description="Polar residues" evidence="1">
    <location>
        <begin position="307"/>
        <end position="319"/>
    </location>
</feature>
<reference evidence="2 3" key="1">
    <citation type="submission" date="2019-04" db="EMBL/GenBank/DDBJ databases">
        <title>The sequence and de novo assembly of Takifugu bimaculatus genome using PacBio and Hi-C technologies.</title>
        <authorList>
            <person name="Xu P."/>
            <person name="Liu B."/>
            <person name="Zhou Z."/>
        </authorList>
    </citation>
    <scope>NUCLEOTIDE SEQUENCE [LARGE SCALE GENOMIC DNA]</scope>
    <source>
        <strain evidence="2">TB-2018</strain>
        <tissue evidence="2">Muscle</tissue>
    </source>
</reference>
<evidence type="ECO:0000256" key="1">
    <source>
        <dbReference type="SAM" id="MobiDB-lite"/>
    </source>
</evidence>
<organism evidence="2 3">
    <name type="scientific">Takifugu bimaculatus</name>
    <dbReference type="NCBI Taxonomy" id="433685"/>
    <lineage>
        <taxon>Eukaryota</taxon>
        <taxon>Metazoa</taxon>
        <taxon>Chordata</taxon>
        <taxon>Craniata</taxon>
        <taxon>Vertebrata</taxon>
        <taxon>Euteleostomi</taxon>
        <taxon>Actinopterygii</taxon>
        <taxon>Neopterygii</taxon>
        <taxon>Teleostei</taxon>
        <taxon>Neoteleostei</taxon>
        <taxon>Acanthomorphata</taxon>
        <taxon>Eupercaria</taxon>
        <taxon>Tetraodontiformes</taxon>
        <taxon>Tetradontoidea</taxon>
        <taxon>Tetraodontidae</taxon>
        <taxon>Takifugu</taxon>
    </lineage>
</organism>
<proteinExistence type="predicted"/>
<name>A0A4Z2BSY6_9TELE</name>
<feature type="region of interest" description="Disordered" evidence="1">
    <location>
        <begin position="301"/>
        <end position="329"/>
    </location>
</feature>
<feature type="region of interest" description="Disordered" evidence="1">
    <location>
        <begin position="1"/>
        <end position="68"/>
    </location>
</feature>
<dbReference type="EMBL" id="SWLE01000010">
    <property type="protein sequence ID" value="TNM95344.1"/>
    <property type="molecule type" value="Genomic_DNA"/>
</dbReference>
<gene>
    <name evidence="2" type="ORF">fugu_016427</name>
</gene>
<evidence type="ECO:0000313" key="3">
    <source>
        <dbReference type="Proteomes" id="UP000516260"/>
    </source>
</evidence>
<protein>
    <submittedName>
        <fullName evidence="2">Uncharacterized protein</fullName>
    </submittedName>
</protein>
<dbReference type="AlphaFoldDB" id="A0A4Z2BSY6"/>
<feature type="region of interest" description="Disordered" evidence="1">
    <location>
        <begin position="363"/>
        <end position="385"/>
    </location>
</feature>
<comment type="caution">
    <text evidence="2">The sequence shown here is derived from an EMBL/GenBank/DDBJ whole genome shotgun (WGS) entry which is preliminary data.</text>
</comment>
<accession>A0A4Z2BSY6</accession>
<sequence>MSSEHRRRSECSSDSEDEVAVHKRRGPKRADPLASQRVESDVDSPVVGNRKRLAALHTPEEVAGGALSDDDFQDESMFTHRKPASCKAQFAKKYVSSWTKRQSCQRKTEGSMCQSDEEDGEELNHSLEGFVVNNTHCSQGLNDSEMHCVYLKSVRSPAVQGKFKMSYRNHHNVDIFSQVPEMDETYAEDSFVVGSEAEELTSSEEEAEDVDLLPEVSFVDGKRQYATRRRVFLHKAKIAGSREAAEVLPEQRAGGKTKSRRIIRPNDSSEEETEEVCEKSLAAESGVSAPLWPKEVQAEFSRPQLCQGDSDTSAPSSEVSLLPKTRRVPENLQKERCRQRCESQHKLSDELDFVEPDPALLSKKQTEMAPATSSEPHKSESPAAPGPVCIVVDSRCLSSSVELVTSLRQRHAVTVHVLLTRRRLLHR</sequence>